<comment type="similarity">
    <text evidence="1">Belongs to the short-chain dehydrogenases/reductases (SDR) family.</text>
</comment>
<dbReference type="EMBL" id="QFOD01000026">
    <property type="protein sequence ID" value="PZP27930.1"/>
    <property type="molecule type" value="Genomic_DNA"/>
</dbReference>
<keyword evidence="2" id="KW-0560">Oxidoreductase</keyword>
<dbReference type="Gene3D" id="3.40.50.720">
    <property type="entry name" value="NAD(P)-binding Rossmann-like Domain"/>
    <property type="match status" value="1"/>
</dbReference>
<dbReference type="FunFam" id="3.40.50.720:FF:000084">
    <property type="entry name" value="Short-chain dehydrogenase reductase"/>
    <property type="match status" value="1"/>
</dbReference>
<dbReference type="InterPro" id="IPR057326">
    <property type="entry name" value="KR_dom"/>
</dbReference>
<proteinExistence type="inferred from homology"/>
<name>A0A2W5DHU2_9BURK</name>
<evidence type="ECO:0000256" key="1">
    <source>
        <dbReference type="ARBA" id="ARBA00006484"/>
    </source>
</evidence>
<sequence length="252" mass="25880">MNTTTSTPTRRVAIVTGASRGIGAAIAQRLAADGLAVVVNYAGRADEAAGVVAAIQAAGGQALAVQADVADPAAVRALFETTEREFGRVDVLVNNAGVMPPQLPTLVNTTDEEFDKLFAINVKGSFNAMREAAQRLQPGGRIVNFSSSLVGTALPGYSVYAGGKAAIETMTLVLARELRGKAITVNAVAPGPTATALFLDGKTPELIARLAQAAPLERLGTPEDIANVVAFLVGEQGGWINGQTLRANGGMV</sequence>
<dbReference type="SUPFAM" id="SSF51735">
    <property type="entry name" value="NAD(P)-binding Rossmann-fold domains"/>
    <property type="match status" value="1"/>
</dbReference>
<evidence type="ECO:0000259" key="3">
    <source>
        <dbReference type="SMART" id="SM00822"/>
    </source>
</evidence>
<comment type="caution">
    <text evidence="4">The sequence shown here is derived from an EMBL/GenBank/DDBJ whole genome shotgun (WGS) entry which is preliminary data.</text>
</comment>
<dbReference type="SMART" id="SM00822">
    <property type="entry name" value="PKS_KR"/>
    <property type="match status" value="1"/>
</dbReference>
<dbReference type="InterPro" id="IPR036291">
    <property type="entry name" value="NAD(P)-bd_dom_sf"/>
</dbReference>
<dbReference type="PANTHER" id="PTHR48107">
    <property type="entry name" value="NADPH-DEPENDENT ALDEHYDE REDUCTASE-LIKE PROTEIN, CHLOROPLASTIC-RELATED"/>
    <property type="match status" value="1"/>
</dbReference>
<dbReference type="InterPro" id="IPR020904">
    <property type="entry name" value="Sc_DH/Rdtase_CS"/>
</dbReference>
<evidence type="ECO:0000313" key="5">
    <source>
        <dbReference type="Proteomes" id="UP000249633"/>
    </source>
</evidence>
<dbReference type="CDD" id="cd05362">
    <property type="entry name" value="THN_reductase-like_SDR_c"/>
    <property type="match status" value="1"/>
</dbReference>
<dbReference type="PROSITE" id="PS00061">
    <property type="entry name" value="ADH_SHORT"/>
    <property type="match status" value="1"/>
</dbReference>
<dbReference type="PRINTS" id="PR00080">
    <property type="entry name" value="SDRFAMILY"/>
</dbReference>
<dbReference type="PRINTS" id="PR00081">
    <property type="entry name" value="GDHRDH"/>
</dbReference>
<feature type="domain" description="Ketoreductase" evidence="3">
    <location>
        <begin position="11"/>
        <end position="191"/>
    </location>
</feature>
<protein>
    <submittedName>
        <fullName evidence="4">3-ketoacyl-ACP reductase</fullName>
    </submittedName>
</protein>
<reference evidence="4 5" key="1">
    <citation type="submission" date="2017-08" db="EMBL/GenBank/DDBJ databases">
        <title>Infants hospitalized years apart are colonized by the same room-sourced microbial strains.</title>
        <authorList>
            <person name="Brooks B."/>
            <person name="Olm M.R."/>
            <person name="Firek B.A."/>
            <person name="Baker R."/>
            <person name="Thomas B.C."/>
            <person name="Morowitz M.J."/>
            <person name="Banfield J.F."/>
        </authorList>
    </citation>
    <scope>NUCLEOTIDE SEQUENCE [LARGE SCALE GENOMIC DNA]</scope>
    <source>
        <strain evidence="4">S2_012_000_R2_81</strain>
    </source>
</reference>
<dbReference type="Proteomes" id="UP000249633">
    <property type="component" value="Unassembled WGS sequence"/>
</dbReference>
<evidence type="ECO:0000256" key="2">
    <source>
        <dbReference type="ARBA" id="ARBA00023002"/>
    </source>
</evidence>
<accession>A0A2W5DHU2</accession>
<gene>
    <name evidence="4" type="ORF">DI603_20775</name>
</gene>
<dbReference type="GO" id="GO:0016614">
    <property type="term" value="F:oxidoreductase activity, acting on CH-OH group of donors"/>
    <property type="evidence" value="ECO:0007669"/>
    <property type="project" value="UniProtKB-ARBA"/>
</dbReference>
<evidence type="ECO:0000313" key="4">
    <source>
        <dbReference type="EMBL" id="PZP27930.1"/>
    </source>
</evidence>
<dbReference type="PANTHER" id="PTHR48107:SF7">
    <property type="entry name" value="RE15974P"/>
    <property type="match status" value="1"/>
</dbReference>
<organism evidence="4 5">
    <name type="scientific">Roseateles depolymerans</name>
    <dbReference type="NCBI Taxonomy" id="76731"/>
    <lineage>
        <taxon>Bacteria</taxon>
        <taxon>Pseudomonadati</taxon>
        <taxon>Pseudomonadota</taxon>
        <taxon>Betaproteobacteria</taxon>
        <taxon>Burkholderiales</taxon>
        <taxon>Sphaerotilaceae</taxon>
        <taxon>Roseateles</taxon>
    </lineage>
</organism>
<dbReference type="Pfam" id="PF13561">
    <property type="entry name" value="adh_short_C2"/>
    <property type="match status" value="1"/>
</dbReference>
<dbReference type="AlphaFoldDB" id="A0A2W5DHU2"/>
<dbReference type="InterPro" id="IPR002347">
    <property type="entry name" value="SDR_fam"/>
</dbReference>